<comment type="subcellular location">
    <subcellularLocation>
        <location evidence="2">Cytoplasm</location>
    </subcellularLocation>
    <subcellularLocation>
        <location evidence="1">Nucleus</location>
    </subcellularLocation>
</comment>
<comment type="caution">
    <text evidence="9">The sequence shown here is derived from an EMBL/GenBank/DDBJ whole genome shotgun (WGS) entry which is preliminary data.</text>
</comment>
<evidence type="ECO:0000313" key="9">
    <source>
        <dbReference type="EMBL" id="KAG9442635.1"/>
    </source>
</evidence>
<dbReference type="InterPro" id="IPR029063">
    <property type="entry name" value="SAM-dependent_MTases_sf"/>
</dbReference>
<sequence>MPPKKPQPTSNSTLPPTTASLRWDILRRAFLSRPPPDGSSEIGLNCISRRTKRGFNLIPWHLDVSTSEETKATDTSGLKDVHVSYKLPVEGNSTIVLVQRVENHVDLTDFDVCHRYNIDNTGLVCQWPSEDILAYFCLSHAEFFRSKRVLELGSGYGLAGLAIAVGTDASEIYISDGNPQVVDYIQRNIFGNAGAFGHTKVQAMALHWNEKVALDIKNTFDIIIASDCTFFKEFHDGLAVTVKSLLKPSESSEALFFSPKRVAIMGRRSSLVSSKVYPGDLAFDCTLNLYDNEIVSQVLNK</sequence>
<dbReference type="GO" id="GO:0005737">
    <property type="term" value="C:cytoplasm"/>
    <property type="evidence" value="ECO:0007669"/>
    <property type="project" value="UniProtKB-SubCell"/>
</dbReference>
<dbReference type="InterPro" id="IPR025800">
    <property type="entry name" value="CaM-Lys-N-MeTrfase"/>
</dbReference>
<reference evidence="9 10" key="1">
    <citation type="submission" date="2021-07" db="EMBL/GenBank/DDBJ databases">
        <title>The Aristolochia fimbriata genome: insights into angiosperm evolution, floral development and chemical biosynthesis.</title>
        <authorList>
            <person name="Jiao Y."/>
        </authorList>
    </citation>
    <scope>NUCLEOTIDE SEQUENCE [LARGE SCALE GENOMIC DNA]</scope>
    <source>
        <strain evidence="9">IBCAS-2021</strain>
        <tissue evidence="9">Leaf</tissue>
    </source>
</reference>
<dbReference type="Gene3D" id="3.40.50.150">
    <property type="entry name" value="Vaccinia Virus protein VP39"/>
    <property type="match status" value="1"/>
</dbReference>
<organism evidence="9 10">
    <name type="scientific">Aristolochia fimbriata</name>
    <name type="common">White veined hardy Dutchman's pipe vine</name>
    <dbReference type="NCBI Taxonomy" id="158543"/>
    <lineage>
        <taxon>Eukaryota</taxon>
        <taxon>Viridiplantae</taxon>
        <taxon>Streptophyta</taxon>
        <taxon>Embryophyta</taxon>
        <taxon>Tracheophyta</taxon>
        <taxon>Spermatophyta</taxon>
        <taxon>Magnoliopsida</taxon>
        <taxon>Magnoliidae</taxon>
        <taxon>Piperales</taxon>
        <taxon>Aristolochiaceae</taxon>
        <taxon>Aristolochia</taxon>
    </lineage>
</organism>
<keyword evidence="7" id="KW-0808">Transferase</keyword>
<keyword evidence="8" id="KW-0539">Nucleus</keyword>
<dbReference type="PANTHER" id="PTHR13539">
    <property type="entry name" value="CALMODULIN-LYSINE N-METHYLTRANSFERASE"/>
    <property type="match status" value="1"/>
</dbReference>
<evidence type="ECO:0000256" key="6">
    <source>
        <dbReference type="ARBA" id="ARBA00022603"/>
    </source>
</evidence>
<dbReference type="AlphaFoldDB" id="A0AAV7E181"/>
<dbReference type="InterPro" id="IPR019410">
    <property type="entry name" value="Methyltransf_16"/>
</dbReference>
<evidence type="ECO:0000256" key="3">
    <source>
        <dbReference type="ARBA" id="ARBA00011914"/>
    </source>
</evidence>
<keyword evidence="6" id="KW-0489">Methyltransferase</keyword>
<gene>
    <name evidence="9" type="ORF">H6P81_018489</name>
</gene>
<evidence type="ECO:0000256" key="4">
    <source>
        <dbReference type="ARBA" id="ARBA00020594"/>
    </source>
</evidence>
<evidence type="ECO:0000256" key="5">
    <source>
        <dbReference type="ARBA" id="ARBA00022490"/>
    </source>
</evidence>
<dbReference type="SUPFAM" id="SSF53335">
    <property type="entry name" value="S-adenosyl-L-methionine-dependent methyltransferases"/>
    <property type="match status" value="1"/>
</dbReference>
<evidence type="ECO:0000256" key="1">
    <source>
        <dbReference type="ARBA" id="ARBA00004123"/>
    </source>
</evidence>
<name>A0AAV7E181_ARIFI</name>
<dbReference type="Proteomes" id="UP000825729">
    <property type="component" value="Unassembled WGS sequence"/>
</dbReference>
<proteinExistence type="predicted"/>
<dbReference type="EC" id="2.1.1.60" evidence="3"/>
<evidence type="ECO:0000313" key="10">
    <source>
        <dbReference type="Proteomes" id="UP000825729"/>
    </source>
</evidence>
<keyword evidence="10" id="KW-1185">Reference proteome</keyword>
<dbReference type="PANTHER" id="PTHR13539:SF3">
    <property type="entry name" value="CALMODULIN-LYSINE N-METHYLTRANSFERASE"/>
    <property type="match status" value="1"/>
</dbReference>
<dbReference type="GO" id="GO:0005634">
    <property type="term" value="C:nucleus"/>
    <property type="evidence" value="ECO:0007669"/>
    <property type="project" value="UniProtKB-SubCell"/>
</dbReference>
<dbReference type="GO" id="GO:0018025">
    <property type="term" value="F:calmodulin-lysine N-methyltransferase activity"/>
    <property type="evidence" value="ECO:0007669"/>
    <property type="project" value="UniProtKB-EC"/>
</dbReference>
<keyword evidence="5" id="KW-0963">Cytoplasm</keyword>
<dbReference type="GO" id="GO:0032259">
    <property type="term" value="P:methylation"/>
    <property type="evidence" value="ECO:0007669"/>
    <property type="project" value="UniProtKB-KW"/>
</dbReference>
<accession>A0AAV7E181</accession>
<evidence type="ECO:0000256" key="7">
    <source>
        <dbReference type="ARBA" id="ARBA00022679"/>
    </source>
</evidence>
<dbReference type="EMBL" id="JAINDJ010000007">
    <property type="protein sequence ID" value="KAG9442635.1"/>
    <property type="molecule type" value="Genomic_DNA"/>
</dbReference>
<dbReference type="CDD" id="cd02440">
    <property type="entry name" value="AdoMet_MTases"/>
    <property type="match status" value="1"/>
</dbReference>
<evidence type="ECO:0000256" key="8">
    <source>
        <dbReference type="ARBA" id="ARBA00023242"/>
    </source>
</evidence>
<protein>
    <recommendedName>
        <fullName evidence="4">Calmodulin-lysine N-methyltransferase</fullName>
        <ecNumber evidence="3">2.1.1.60</ecNumber>
    </recommendedName>
</protein>
<evidence type="ECO:0000256" key="2">
    <source>
        <dbReference type="ARBA" id="ARBA00004496"/>
    </source>
</evidence>
<dbReference type="Pfam" id="PF10294">
    <property type="entry name" value="Methyltransf_16"/>
    <property type="match status" value="1"/>
</dbReference>